<dbReference type="InterPro" id="IPR003356">
    <property type="entry name" value="DNA_methylase_A-5"/>
</dbReference>
<dbReference type="InterPro" id="IPR052933">
    <property type="entry name" value="DNA_Protect_Modify"/>
</dbReference>
<dbReference type="GO" id="GO:0008170">
    <property type="term" value="F:N-methyltransferase activity"/>
    <property type="evidence" value="ECO:0007669"/>
    <property type="project" value="InterPro"/>
</dbReference>
<dbReference type="InterPro" id="IPR029063">
    <property type="entry name" value="SAM-dependent_MTases_sf"/>
</dbReference>
<dbReference type="GO" id="GO:0003677">
    <property type="term" value="F:DNA binding"/>
    <property type="evidence" value="ECO:0007669"/>
    <property type="project" value="InterPro"/>
</dbReference>
<reference evidence="2 3" key="1">
    <citation type="submission" date="2018-08" db="EMBL/GenBank/DDBJ databases">
        <title>A genome reference for cultivated species of the human gut microbiota.</title>
        <authorList>
            <person name="Zou Y."/>
            <person name="Xue W."/>
            <person name="Luo G."/>
        </authorList>
    </citation>
    <scope>NUCLEOTIDE SEQUENCE [LARGE SCALE GENOMIC DNA]</scope>
    <source>
        <strain evidence="2 3">TM10-1AC</strain>
    </source>
</reference>
<dbReference type="Pfam" id="PF02384">
    <property type="entry name" value="N6_Mtase"/>
    <property type="match status" value="1"/>
</dbReference>
<dbReference type="AlphaFoldDB" id="A0A374NVV2"/>
<evidence type="ECO:0000313" key="3">
    <source>
        <dbReference type="Proteomes" id="UP000262524"/>
    </source>
</evidence>
<dbReference type="Proteomes" id="UP000262524">
    <property type="component" value="Unassembled WGS sequence"/>
</dbReference>
<proteinExistence type="predicted"/>
<evidence type="ECO:0000313" key="2">
    <source>
        <dbReference type="EMBL" id="RGI91100.1"/>
    </source>
</evidence>
<dbReference type="SUPFAM" id="SSF53335">
    <property type="entry name" value="S-adenosyl-L-methionine-dependent methyltransferases"/>
    <property type="match status" value="1"/>
</dbReference>
<sequence>MTGQEIPYKIYEFYRNNPEETDREAYLYELYGDVKREAHTKDGILTAESGSSGFYILWSEGTSMKEAFWYWDEVSLEIGKRIEKGTYLPLLSVSEEALENGEETEEETLQPEKVQEVIEEKEPIPLEEIGIAFYKQNIQADILKKMLCLVYTTNQLPEEKDHFLKMLLLREVPEGQPYYLVRTEHGSYELCIQENGIKITLPESQDFLQELSWDQFGGLTAHLAEEDQIAYTEDSETLEQQENMYRLLPWFPALWEEYSEILKKEELWQEGRTSVQTEGKEEAGDYYYPEGWLQFTGGDKSRYQKNIRAIRILKTLEQEERNATKEEQEILAGYVGWGGLPNAFNSKRPEWKKEYQELKELLTAEEYAQARASVNSSFYTPPEVVRGVYKALEQFGFQKGKILEPAMGIGNFFHGLPESMQKSQLYGVEIDAISGRIAQKLHPSASIQIKGFEKTEFEDNSFDVIVGNVPFGDFRLYDPRYKKMKLKVHDYFIRKSMDLLRPGGILAVVTSKGTLDKNDSAVRKNLAEQADLLGAVRLPADSFGKSANTAVTSDLLFFRKSRAFDWGADLDLYRAYGRHGTGK</sequence>
<evidence type="ECO:0000259" key="1">
    <source>
        <dbReference type="Pfam" id="PF02384"/>
    </source>
</evidence>
<feature type="domain" description="DNA methylase adenine-specific" evidence="1">
    <location>
        <begin position="365"/>
        <end position="562"/>
    </location>
</feature>
<protein>
    <submittedName>
        <fullName evidence="2">Methyltransferase domain-containing protein</fullName>
    </submittedName>
</protein>
<accession>A0A374NVV2</accession>
<gene>
    <name evidence="2" type="ORF">DXD91_03320</name>
</gene>
<dbReference type="Gene3D" id="3.40.50.150">
    <property type="entry name" value="Vaccinia Virus protein VP39"/>
    <property type="match status" value="1"/>
</dbReference>
<dbReference type="CDD" id="cd02440">
    <property type="entry name" value="AdoMet_MTases"/>
    <property type="match status" value="1"/>
</dbReference>
<keyword evidence="2" id="KW-0808">Transferase</keyword>
<organism evidence="2 3">
    <name type="scientific">Anaerobutyricum hallii</name>
    <dbReference type="NCBI Taxonomy" id="39488"/>
    <lineage>
        <taxon>Bacteria</taxon>
        <taxon>Bacillati</taxon>
        <taxon>Bacillota</taxon>
        <taxon>Clostridia</taxon>
        <taxon>Lachnospirales</taxon>
        <taxon>Lachnospiraceae</taxon>
        <taxon>Anaerobutyricum</taxon>
    </lineage>
</organism>
<dbReference type="GO" id="GO:0032259">
    <property type="term" value="P:methylation"/>
    <property type="evidence" value="ECO:0007669"/>
    <property type="project" value="UniProtKB-KW"/>
</dbReference>
<dbReference type="PANTHER" id="PTHR41313:SF1">
    <property type="entry name" value="DNA METHYLASE ADENINE-SPECIFIC DOMAIN-CONTAINING PROTEIN"/>
    <property type="match status" value="1"/>
</dbReference>
<dbReference type="PANTHER" id="PTHR41313">
    <property type="entry name" value="ADENINE-SPECIFIC METHYLTRANSFERASE"/>
    <property type="match status" value="1"/>
</dbReference>
<dbReference type="RefSeq" id="WP_117982080.1">
    <property type="nucleotide sequence ID" value="NZ_QSOE01000012.1"/>
</dbReference>
<dbReference type="EMBL" id="QSOE01000012">
    <property type="protein sequence ID" value="RGI91100.1"/>
    <property type="molecule type" value="Genomic_DNA"/>
</dbReference>
<comment type="caution">
    <text evidence="2">The sequence shown here is derived from an EMBL/GenBank/DDBJ whole genome shotgun (WGS) entry which is preliminary data.</text>
</comment>
<keyword evidence="2" id="KW-0489">Methyltransferase</keyword>
<dbReference type="PRINTS" id="PR00507">
    <property type="entry name" value="N12N6MTFRASE"/>
</dbReference>
<name>A0A374NVV2_9FIRM</name>